<dbReference type="STRING" id="158441.A0A226EMX3"/>
<name>A0A226EMX3_FOLCA</name>
<evidence type="ECO:0000256" key="5">
    <source>
        <dbReference type="PROSITE-ProRule" id="PRU00042"/>
    </source>
</evidence>
<feature type="domain" description="C2H2-type" evidence="7">
    <location>
        <begin position="287"/>
        <end position="317"/>
    </location>
</feature>
<dbReference type="SMART" id="SM00355">
    <property type="entry name" value="ZnF_C2H2"/>
    <property type="match status" value="2"/>
</dbReference>
<feature type="compositionally biased region" description="Low complexity" evidence="6">
    <location>
        <begin position="332"/>
        <end position="354"/>
    </location>
</feature>
<dbReference type="PROSITE" id="PS50157">
    <property type="entry name" value="ZINC_FINGER_C2H2_2"/>
    <property type="match status" value="2"/>
</dbReference>
<dbReference type="GO" id="GO:0045944">
    <property type="term" value="P:positive regulation of transcription by RNA polymerase II"/>
    <property type="evidence" value="ECO:0007669"/>
    <property type="project" value="UniProtKB-ARBA"/>
</dbReference>
<evidence type="ECO:0000256" key="2">
    <source>
        <dbReference type="ARBA" id="ARBA00022737"/>
    </source>
</evidence>
<dbReference type="Gene3D" id="3.30.160.60">
    <property type="entry name" value="Classic Zinc Finger"/>
    <property type="match status" value="2"/>
</dbReference>
<evidence type="ECO:0000313" key="9">
    <source>
        <dbReference type="Proteomes" id="UP000198287"/>
    </source>
</evidence>
<dbReference type="GO" id="GO:0000978">
    <property type="term" value="F:RNA polymerase II cis-regulatory region sequence-specific DNA binding"/>
    <property type="evidence" value="ECO:0007669"/>
    <property type="project" value="TreeGrafter"/>
</dbReference>
<accession>A0A226EMX3</accession>
<dbReference type="SUPFAM" id="SSF57667">
    <property type="entry name" value="beta-beta-alpha zinc fingers"/>
    <property type="match status" value="1"/>
</dbReference>
<dbReference type="GO" id="GO:0005634">
    <property type="term" value="C:nucleus"/>
    <property type="evidence" value="ECO:0007669"/>
    <property type="project" value="UniProtKB-ARBA"/>
</dbReference>
<dbReference type="PANTHER" id="PTHR19818:SF139">
    <property type="entry name" value="PAIR-RULE PROTEIN ODD-PAIRED"/>
    <property type="match status" value="1"/>
</dbReference>
<dbReference type="GO" id="GO:0008270">
    <property type="term" value="F:zinc ion binding"/>
    <property type="evidence" value="ECO:0007669"/>
    <property type="project" value="UniProtKB-KW"/>
</dbReference>
<keyword evidence="1" id="KW-0479">Metal-binding</keyword>
<reference evidence="8 9" key="1">
    <citation type="submission" date="2015-12" db="EMBL/GenBank/DDBJ databases">
        <title>The genome of Folsomia candida.</title>
        <authorList>
            <person name="Faddeeva A."/>
            <person name="Derks M.F."/>
            <person name="Anvar Y."/>
            <person name="Smit S."/>
            <person name="Van Straalen N."/>
            <person name="Roelofs D."/>
        </authorList>
    </citation>
    <scope>NUCLEOTIDE SEQUENCE [LARGE SCALE GENOMIC DNA]</scope>
    <source>
        <strain evidence="8 9">VU population</strain>
        <tissue evidence="8">Whole body</tissue>
    </source>
</reference>
<evidence type="ECO:0000256" key="4">
    <source>
        <dbReference type="ARBA" id="ARBA00022833"/>
    </source>
</evidence>
<dbReference type="InterPro" id="IPR013087">
    <property type="entry name" value="Znf_C2H2_type"/>
</dbReference>
<keyword evidence="4" id="KW-0862">Zinc</keyword>
<dbReference type="PANTHER" id="PTHR19818">
    <property type="entry name" value="ZINC FINGER PROTEIN ZIC AND GLI"/>
    <property type="match status" value="1"/>
</dbReference>
<evidence type="ECO:0000259" key="7">
    <source>
        <dbReference type="PROSITE" id="PS50157"/>
    </source>
</evidence>
<evidence type="ECO:0000256" key="3">
    <source>
        <dbReference type="ARBA" id="ARBA00022771"/>
    </source>
</evidence>
<dbReference type="GO" id="GO:0000785">
    <property type="term" value="C:chromatin"/>
    <property type="evidence" value="ECO:0007669"/>
    <property type="project" value="UniProtKB-ARBA"/>
</dbReference>
<sequence length="525" mass="59046">MFAIFTLVNGKVVEGGRVELGEAEIAEYVKSVKKSVFVEVQDVLKVRDLRDRLYKEICTRAGRAGRHFTSTDVRETDYIFKFIKEKNGKYVAVRVTKKQLLATPANEYVLHSVIALLWRDPHKRIREMTLGTSSLVDPLVATGAAIHNAYIGKCSVLDSIDPSFTAVNTDFVKLPIFTYSLQEANQLKQYRRRQNGLPGSFKSKATEYTFRKIRVDLDKIIDEHTAGLIEEVNDEEEEKLVVKIVPKAKRRAPLGKFRCHVKGCHFSSKSTVAVKQHMTVHTGDKPFKCFKCDKSFGIKSNMNRHKKTCKAIRGYSPSNVPLKTLMHHRSVSSGPKPSTSTYTSTSTPTPNSVSLKRTSQTVQGSLSFKPKKLLLGSTNSANGDDESPKLVAKLSEELEVVKKEKDVSLKLVAKLSEELEVVKKEKDVSLKLVAKLSEELEVVKKEKDVSLKLVAKLSEELEVVKKEKDVSLKLVAKLSEELEVVKKERTKLKKERAVALYNLWKFKQGVSSPLGNLTNQPKHFM</sequence>
<dbReference type="AlphaFoldDB" id="A0A226EMX3"/>
<evidence type="ECO:0000313" key="8">
    <source>
        <dbReference type="EMBL" id="OXA57916.1"/>
    </source>
</evidence>
<dbReference type="InterPro" id="IPR050329">
    <property type="entry name" value="GLI_C2H2-zinc-finger"/>
</dbReference>
<dbReference type="GO" id="GO:0000981">
    <property type="term" value="F:DNA-binding transcription factor activity, RNA polymerase II-specific"/>
    <property type="evidence" value="ECO:0007669"/>
    <property type="project" value="TreeGrafter"/>
</dbReference>
<dbReference type="InterPro" id="IPR036236">
    <property type="entry name" value="Znf_C2H2_sf"/>
</dbReference>
<dbReference type="GO" id="GO:0040029">
    <property type="term" value="P:epigenetic regulation of gene expression"/>
    <property type="evidence" value="ECO:0007669"/>
    <property type="project" value="UniProtKB-ARBA"/>
</dbReference>
<dbReference type="Proteomes" id="UP000198287">
    <property type="component" value="Unassembled WGS sequence"/>
</dbReference>
<gene>
    <name evidence="8" type="ORF">Fcan01_07922</name>
</gene>
<keyword evidence="3 5" id="KW-0863">Zinc-finger</keyword>
<proteinExistence type="predicted"/>
<evidence type="ECO:0000256" key="6">
    <source>
        <dbReference type="SAM" id="MobiDB-lite"/>
    </source>
</evidence>
<keyword evidence="9" id="KW-1185">Reference proteome</keyword>
<feature type="domain" description="C2H2-type" evidence="7">
    <location>
        <begin position="257"/>
        <end position="286"/>
    </location>
</feature>
<protein>
    <submittedName>
        <fullName evidence="8">Zinc finger protein 64</fullName>
    </submittedName>
</protein>
<organism evidence="8 9">
    <name type="scientific">Folsomia candida</name>
    <name type="common">Springtail</name>
    <dbReference type="NCBI Taxonomy" id="158441"/>
    <lineage>
        <taxon>Eukaryota</taxon>
        <taxon>Metazoa</taxon>
        <taxon>Ecdysozoa</taxon>
        <taxon>Arthropoda</taxon>
        <taxon>Hexapoda</taxon>
        <taxon>Collembola</taxon>
        <taxon>Entomobryomorpha</taxon>
        <taxon>Isotomoidea</taxon>
        <taxon>Isotomidae</taxon>
        <taxon>Proisotominae</taxon>
        <taxon>Folsomia</taxon>
    </lineage>
</organism>
<dbReference type="FunFam" id="3.30.160.60:FF:000690">
    <property type="entry name" value="Zinc finger protein 354C"/>
    <property type="match status" value="1"/>
</dbReference>
<dbReference type="EMBL" id="LNIX01000003">
    <property type="protein sequence ID" value="OXA57916.1"/>
    <property type="molecule type" value="Genomic_DNA"/>
</dbReference>
<feature type="region of interest" description="Disordered" evidence="6">
    <location>
        <begin position="328"/>
        <end position="363"/>
    </location>
</feature>
<evidence type="ECO:0000256" key="1">
    <source>
        <dbReference type="ARBA" id="ARBA00022723"/>
    </source>
</evidence>
<keyword evidence="2" id="KW-0677">Repeat</keyword>
<comment type="caution">
    <text evidence="8">The sequence shown here is derived from an EMBL/GenBank/DDBJ whole genome shotgun (WGS) entry which is preliminary data.</text>
</comment>
<dbReference type="GO" id="GO:0003682">
    <property type="term" value="F:chromatin binding"/>
    <property type="evidence" value="ECO:0007669"/>
    <property type="project" value="UniProtKB-ARBA"/>
</dbReference>